<evidence type="ECO:0000313" key="1">
    <source>
        <dbReference type="EMBL" id="MBM6928104.1"/>
    </source>
</evidence>
<proteinExistence type="predicted"/>
<name>A0ABS2GT15_9BURK</name>
<comment type="caution">
    <text evidence="1">The sequence shown here is derived from an EMBL/GenBank/DDBJ whole genome shotgun (WGS) entry which is preliminary data.</text>
</comment>
<evidence type="ECO:0000313" key="2">
    <source>
        <dbReference type="Proteomes" id="UP000777002"/>
    </source>
</evidence>
<protein>
    <submittedName>
        <fullName evidence="1">Uncharacterized protein</fullName>
    </submittedName>
</protein>
<gene>
    <name evidence="1" type="ORF">H5985_02295</name>
</gene>
<organism evidence="1 2">
    <name type="scientific">Parasutterella secunda</name>
    <dbReference type="NCBI Taxonomy" id="626947"/>
    <lineage>
        <taxon>Bacteria</taxon>
        <taxon>Pseudomonadati</taxon>
        <taxon>Pseudomonadota</taxon>
        <taxon>Betaproteobacteria</taxon>
        <taxon>Burkholderiales</taxon>
        <taxon>Sutterellaceae</taxon>
        <taxon>Parasutterella</taxon>
    </lineage>
</organism>
<keyword evidence="2" id="KW-1185">Reference proteome</keyword>
<dbReference type="RefSeq" id="WP_205049707.1">
    <property type="nucleotide sequence ID" value="NZ_JACJKX010000003.1"/>
</dbReference>
<dbReference type="Proteomes" id="UP000777002">
    <property type="component" value="Unassembled WGS sequence"/>
</dbReference>
<sequence>MLETCILPPAREHYLSLPVVDGFTSYLARWLAGRVFDPPYLTQLHRPKIEYCFTSIQDAWEQYIQESPNVKFEQAILECEDPLRKALYKFDDKGFIEVVKKMFATRENLAKSNLPTLEKTQYLCESILCAVRELSSDSPEVDTFGSVGGPRCTAFFSRIYATLIPNFLTYDSRIAAALCYFIREYCLSRGIALPEELRLGCVLGWGKNKKEMGRNPSWGDNTFLVFDLIKKRPLKERTFALSNYRASWLVADAISKAKKLDSRGSAWIGDPHAIHKVEGAFYMIGIEVPPYEANV</sequence>
<accession>A0ABS2GT15</accession>
<dbReference type="EMBL" id="JACJKX010000003">
    <property type="protein sequence ID" value="MBM6928104.1"/>
    <property type="molecule type" value="Genomic_DNA"/>
</dbReference>
<reference evidence="1 2" key="1">
    <citation type="journal article" date="2021" name="Sci. Rep.">
        <title>The distribution of antibiotic resistance genes in chicken gut microbiota commensals.</title>
        <authorList>
            <person name="Juricova H."/>
            <person name="Matiasovicova J."/>
            <person name="Kubasova T."/>
            <person name="Cejkova D."/>
            <person name="Rychlik I."/>
        </authorList>
    </citation>
    <scope>NUCLEOTIDE SEQUENCE [LARGE SCALE GENOMIC DNA]</scope>
    <source>
        <strain evidence="1 2">An562</strain>
    </source>
</reference>